<feature type="region of interest" description="Disordered" evidence="1">
    <location>
        <begin position="151"/>
        <end position="213"/>
    </location>
</feature>
<feature type="compositionally biased region" description="Polar residues" evidence="1">
    <location>
        <begin position="1"/>
        <end position="19"/>
    </location>
</feature>
<protein>
    <submittedName>
        <fullName evidence="2">Uncharacterized protein</fullName>
    </submittedName>
</protein>
<dbReference type="Proteomes" id="UP000313359">
    <property type="component" value="Unassembled WGS sequence"/>
</dbReference>
<accession>A0A5C2SA06</accession>
<gene>
    <name evidence="2" type="ORF">L227DRAFT_575633</name>
</gene>
<feature type="compositionally biased region" description="Polar residues" evidence="1">
    <location>
        <begin position="38"/>
        <end position="62"/>
    </location>
</feature>
<feature type="compositionally biased region" description="Low complexity" evidence="1">
    <location>
        <begin position="151"/>
        <end position="181"/>
    </location>
</feature>
<dbReference type="STRING" id="1328759.A0A5C2SA06"/>
<name>A0A5C2SA06_9APHY</name>
<reference evidence="2" key="1">
    <citation type="journal article" date="2018" name="Genome Biol. Evol.">
        <title>Genomics and development of Lentinus tigrinus, a white-rot wood-decaying mushroom with dimorphic fruiting bodies.</title>
        <authorList>
            <person name="Wu B."/>
            <person name="Xu Z."/>
            <person name="Knudson A."/>
            <person name="Carlson A."/>
            <person name="Chen N."/>
            <person name="Kovaka S."/>
            <person name="LaButti K."/>
            <person name="Lipzen A."/>
            <person name="Pennachio C."/>
            <person name="Riley R."/>
            <person name="Schakwitz W."/>
            <person name="Umezawa K."/>
            <person name="Ohm R.A."/>
            <person name="Grigoriev I.V."/>
            <person name="Nagy L.G."/>
            <person name="Gibbons J."/>
            <person name="Hibbett D."/>
        </authorList>
    </citation>
    <scope>NUCLEOTIDE SEQUENCE [LARGE SCALE GENOMIC DNA]</scope>
    <source>
        <strain evidence="2">ALCF2SS1-6</strain>
    </source>
</reference>
<evidence type="ECO:0000313" key="3">
    <source>
        <dbReference type="Proteomes" id="UP000313359"/>
    </source>
</evidence>
<evidence type="ECO:0000256" key="1">
    <source>
        <dbReference type="SAM" id="MobiDB-lite"/>
    </source>
</evidence>
<dbReference type="AlphaFoldDB" id="A0A5C2SA06"/>
<dbReference type="OrthoDB" id="3253876at2759"/>
<feature type="region of interest" description="Disordered" evidence="1">
    <location>
        <begin position="1"/>
        <end position="132"/>
    </location>
</feature>
<organism evidence="2 3">
    <name type="scientific">Lentinus tigrinus ALCF2SS1-6</name>
    <dbReference type="NCBI Taxonomy" id="1328759"/>
    <lineage>
        <taxon>Eukaryota</taxon>
        <taxon>Fungi</taxon>
        <taxon>Dikarya</taxon>
        <taxon>Basidiomycota</taxon>
        <taxon>Agaricomycotina</taxon>
        <taxon>Agaricomycetes</taxon>
        <taxon>Polyporales</taxon>
        <taxon>Polyporaceae</taxon>
        <taxon>Lentinus</taxon>
    </lineage>
</organism>
<sequence length="348" mass="37698">MYSSRTTYGSPPPELSNNPFIDHPANAMARYPDITGSDDPTSSQYTSWLNKPSTSSISTNSNGYYGGQGPTTPQGYGSGYQPQPQATGWGQGSGFSQPQQQQSYNQAFSPPPMQSQSSGMPFQPSSSFGQQLAAQVGGAYTGMPAQQQYTGYAQSPQYGQGYQQGYPGQQPQQQQQQPPQYLSEFDPYAAGQNSNAPTPGGAQTPAGSGYGQQHPREYVQRHKAELESWDSYSWKQVQNSFDELKRAWESRKGELEARLRALGGAGLFGVGGYGGGMYGGPAQQYAQIENMAKEAGMHVDSIAASSFQMQEVFSGYRQSGDIASKRRVRESINAALTSLPDWPQPLTF</sequence>
<feature type="compositionally biased region" description="Low complexity" evidence="1">
    <location>
        <begin position="70"/>
        <end position="85"/>
    </location>
</feature>
<dbReference type="EMBL" id="ML122267">
    <property type="protein sequence ID" value="RPD60097.1"/>
    <property type="molecule type" value="Genomic_DNA"/>
</dbReference>
<feature type="compositionally biased region" description="Low complexity" evidence="1">
    <location>
        <begin position="94"/>
        <end position="103"/>
    </location>
</feature>
<feature type="compositionally biased region" description="Low complexity" evidence="1">
    <location>
        <begin position="114"/>
        <end position="129"/>
    </location>
</feature>
<keyword evidence="3" id="KW-1185">Reference proteome</keyword>
<proteinExistence type="predicted"/>
<evidence type="ECO:0000313" key="2">
    <source>
        <dbReference type="EMBL" id="RPD60097.1"/>
    </source>
</evidence>